<name>A0A7C5L7H0_AQUAO</name>
<comment type="caution">
    <text evidence="3">The sequence shown here is derived from an EMBL/GenBank/DDBJ whole genome shotgun (WGS) entry which is preliminary data.</text>
</comment>
<evidence type="ECO:0000313" key="3">
    <source>
        <dbReference type="EMBL" id="HHJ64627.1"/>
    </source>
</evidence>
<evidence type="ECO:0000256" key="1">
    <source>
        <dbReference type="ARBA" id="ARBA00008791"/>
    </source>
</evidence>
<evidence type="ECO:0000259" key="2">
    <source>
        <dbReference type="Pfam" id="PF00582"/>
    </source>
</evidence>
<protein>
    <submittedName>
        <fullName evidence="3">Universal stress protein</fullName>
    </submittedName>
</protein>
<sequence>MCRRCELKLLVPVDFSDITNVVLRVVRRIVSAHGGEVILFHTVSPAIYIPYPESLSIDVIDVKILQEIEESKKREAEDKLRGFLEFLQPIRARVVVDVGDPRDLILEAEEKERPDMVVIGSHKKGLVEKILIGSTAEKIVKHSVRPVLVIKGSEPTFSGKVLIAYDFSKTAEKTVEFALSFLKPFDVRIELLHIEESIDIPLVEKIGRAVYEKYREEKRKYMLSLKERFEREGFEVEVSFAGGDDPAEEIVKHTAGDSEIELVVMGSRGLSGLRRIILGSTSTKVLRKVEVPILIYKEGEEE</sequence>
<dbReference type="Pfam" id="PF00582">
    <property type="entry name" value="Usp"/>
    <property type="match status" value="2"/>
</dbReference>
<reference evidence="3" key="1">
    <citation type="journal article" date="2020" name="mSystems">
        <title>Genome- and Community-Level Interaction Insights into Carbon Utilization and Element Cycling Functions of Hydrothermarchaeota in Hydrothermal Sediment.</title>
        <authorList>
            <person name="Zhou Z."/>
            <person name="Liu Y."/>
            <person name="Xu W."/>
            <person name="Pan J."/>
            <person name="Luo Z.H."/>
            <person name="Li M."/>
        </authorList>
    </citation>
    <scope>NUCLEOTIDE SEQUENCE [LARGE SCALE GENOMIC DNA]</scope>
    <source>
        <strain evidence="3">HyVt-501</strain>
    </source>
</reference>
<dbReference type="PANTHER" id="PTHR46268:SF6">
    <property type="entry name" value="UNIVERSAL STRESS PROTEIN UP12"/>
    <property type="match status" value="1"/>
</dbReference>
<dbReference type="PANTHER" id="PTHR46268">
    <property type="entry name" value="STRESS RESPONSE PROTEIN NHAX"/>
    <property type="match status" value="1"/>
</dbReference>
<feature type="domain" description="UspA" evidence="2">
    <location>
        <begin position="8"/>
        <end position="151"/>
    </location>
</feature>
<gene>
    <name evidence="3" type="ORF">ENJ61_06930</name>
</gene>
<dbReference type="AlphaFoldDB" id="A0A7C5L7H0"/>
<dbReference type="InterPro" id="IPR006015">
    <property type="entry name" value="Universal_stress_UspA"/>
</dbReference>
<feature type="domain" description="UspA" evidence="2">
    <location>
        <begin position="160"/>
        <end position="297"/>
    </location>
</feature>
<proteinExistence type="inferred from homology"/>
<dbReference type="Proteomes" id="UP000885792">
    <property type="component" value="Unassembled WGS sequence"/>
</dbReference>
<dbReference type="PRINTS" id="PR01438">
    <property type="entry name" value="UNVRSLSTRESS"/>
</dbReference>
<dbReference type="InterPro" id="IPR014729">
    <property type="entry name" value="Rossmann-like_a/b/a_fold"/>
</dbReference>
<dbReference type="EMBL" id="DRNB01000251">
    <property type="protein sequence ID" value="HHJ64627.1"/>
    <property type="molecule type" value="Genomic_DNA"/>
</dbReference>
<dbReference type="SUPFAM" id="SSF52402">
    <property type="entry name" value="Adenine nucleotide alpha hydrolases-like"/>
    <property type="match status" value="2"/>
</dbReference>
<comment type="similarity">
    <text evidence="1">Belongs to the universal stress protein A family.</text>
</comment>
<dbReference type="CDD" id="cd00293">
    <property type="entry name" value="USP-like"/>
    <property type="match status" value="1"/>
</dbReference>
<dbReference type="CDD" id="cd23659">
    <property type="entry name" value="USP_At3g01520-like"/>
    <property type="match status" value="1"/>
</dbReference>
<accession>A0A7C5L7H0</accession>
<dbReference type="InterPro" id="IPR006016">
    <property type="entry name" value="UspA"/>
</dbReference>
<organism evidence="3">
    <name type="scientific">Aquifex aeolicus</name>
    <dbReference type="NCBI Taxonomy" id="63363"/>
    <lineage>
        <taxon>Bacteria</taxon>
        <taxon>Pseudomonadati</taxon>
        <taxon>Aquificota</taxon>
        <taxon>Aquificia</taxon>
        <taxon>Aquificales</taxon>
        <taxon>Aquificaceae</taxon>
        <taxon>Aquifex</taxon>
    </lineage>
</organism>
<dbReference type="Gene3D" id="3.40.50.620">
    <property type="entry name" value="HUPs"/>
    <property type="match status" value="2"/>
</dbReference>